<comment type="caution">
    <text evidence="5">The sequence shown here is derived from an EMBL/GenBank/DDBJ whole genome shotgun (WGS) entry which is preliminary data.</text>
</comment>
<dbReference type="InterPro" id="IPR050909">
    <property type="entry name" value="Bact_Autotransporter_VF"/>
</dbReference>
<keyword evidence="2" id="KW-0964">Secreted</keyword>
<dbReference type="InterPro" id="IPR006626">
    <property type="entry name" value="PbH1"/>
</dbReference>
<feature type="domain" description="Filamentous haemagglutinin FhaB/tRNA nuclease CdiA-like TPS" evidence="4">
    <location>
        <begin position="58"/>
        <end position="170"/>
    </location>
</feature>
<dbReference type="Pfam" id="PF07581">
    <property type="entry name" value="Glug"/>
    <property type="match status" value="1"/>
</dbReference>
<name>A0A1S1U5A8_9BURK</name>
<dbReference type="Pfam" id="PF13018">
    <property type="entry name" value="ESPR"/>
    <property type="match status" value="1"/>
</dbReference>
<proteinExistence type="predicted"/>
<dbReference type="SUPFAM" id="SSF51126">
    <property type="entry name" value="Pectin lyase-like"/>
    <property type="match status" value="1"/>
</dbReference>
<dbReference type="EMBL" id="LFKP01000009">
    <property type="protein sequence ID" value="OHV95625.1"/>
    <property type="molecule type" value="Genomic_DNA"/>
</dbReference>
<keyword evidence="3" id="KW-0732">Signal</keyword>
<dbReference type="Proteomes" id="UP000179840">
    <property type="component" value="Unassembled WGS sequence"/>
</dbReference>
<dbReference type="NCBIfam" id="TIGR01901">
    <property type="entry name" value="adhes_NPXG"/>
    <property type="match status" value="1"/>
</dbReference>
<evidence type="ECO:0000313" key="5">
    <source>
        <dbReference type="EMBL" id="OHV95625.1"/>
    </source>
</evidence>
<dbReference type="InterPro" id="IPR011493">
    <property type="entry name" value="GLUG"/>
</dbReference>
<sequence length="2057" mass="200107">MNRIYRSIWNQATGAYAAVSENVKSAGKRSMPGCSGGGAHFALTSMAAALMLGYGSLALAGPAGGTVVAGQATINGAPGATVIQQGSQNAVINWANFNINKGESVQFVQPNSHAVALNRVLGSDGTTILGNLSANGKVFIVNPNGVLFGQGASVNTAGLVASTLDISNSDFMSGKYQFAGNGTGKVLNQGSISAPGGYVALLGANVSNEGTIQARLGSVALAAGRAITLDVAGDGLLNVAVNAGAVGALVNNGGMIRADGGSVVLTAQAAGDLLRTVVNNTGVIEAQTIDTRGGTIKLLGDMQGGTVNAGGTLDASAPDGGNGGFIDTSAAHVKIDAALKVTTASAKGMSGTWLIDPTDFNIAVSGGDMTGTFLSNSLKSGNVQIQSVSGAGGTQGNINVNDNVNWSANKLTLTAQNNININRAMRGAGTASLALEYGQSALAAGNQSTYNVKAEVDLPSGNNFSTKLGSNGSVTVYQVINSLGAFNSTSGNDVQGMQGNLSGNYVLGSNIDARGTSGWDGDKGFVPIGSDATPFTGTLDGLGHEIVGLTINRPEVPVGMFGNIGAAGAVRNLGLSNVSVAGSAAAYSSNYAGIGALAAINSGKIDNVSSSGAVTGSGYVRLGGLVGSNFGIISNSRTDGTVHSNGFTYAGGLVGKNELGGLISFSSSKATVSSDKGSSGGLVANNIGTISNSYATGSATSGGNYGGGLAAYSSGAIDNSYATGNVSGGIGLGGLVGAMEAGTIDNSYATGNVTGTSTNVGGLVALSRGAISNSYATGNLTGNGIVGGIVGYSIASTSILHNVYYSGKILVSGGSVGSLVGDNNGGIITNGYFNNTINSMGAVGLTHNGGTSNGLGLSSAQMTQAGSFTAFNFTSTPGATGNNWVLVNTDGTLNNAGGATGGTRPMLASEWSTLINSSHQLQLMTMNKTASYTLGSDFSAAGTASTATDVWGSTGFIPVGTSASAFTGQLDGTGHIISDLNIIKSGVAGVGLFGVVGSGGVIANVGLSGGTISGGDNTGALVGTNGGSVSGSFATSVVTGANNVGGLVGMSTGTLKDSYASGAVTGSSGAGGLLGSNSGSVVTSYANGSVSGAGGGLVGAGAGSVTGSYWDTTASGKATSAGGTDLTTSGLKTLSNYTGAGWDLGQMWVAYDGQSAPFLRSFMKQIAVRVSYGSKVYDGVAYAGGSNSVTYSNTVAGASLLGTVVYAANPSGAVNVGSYGVSASGLYSAGGQSGYAVSYIDGSLVITPKAVTVTGVTAASRDYDGTQLASLSGGALSGLVSGETLNLDLTNQTGVFADKNAGSGKVVTVTGATISDGTTGLASNYTISNASGVTATIAPKALTVTGVTAADRDYDGTRNAVLSGGALNGLVSGETLNLDLTNQAGVFADKNAGSGKVVTVTGATISDGTTGLASNYAFSNASGVTANISKATINGVSNVGVNNKTYDGTATATLTGMATFNGIIGADSLSVAGNGLFSDKNAGTGRTVDVSGLTLGGADAGNYTLASTISSGVANITPKALTVSGVTAASRDYDGTQLASLSGGALSGLVSGETLNLDLTNQTGVFADKNAGSGKVVTVAGATVSDGTTGLASNYTISNASGVTATIAPKALTVTGVTAADRDYDGTRNAVLSGGALNGLVSGETLNLDLTNQAGVFADKNAGSGKVVTVTGATVSDGTTGLASNYAFSNASGVTANISKATINGVSNVGVNNKTYDGTATATLTGMATFNGIIGADSLSVAGNGLFSDKNAGTGKTVNVSNIVLGGADAGNYTLGGTISSGVADIAKASISGVSNVGVNNKIYDGLTTATLNGSAVFDGKMNGDSLTVGGSGVFSDKSAGTGKTVNVSNITLGGADAGNYILGSTTSSGVADIAKASISSVSNVGVNNKTYDGQKTATLNGTATFSGIFGDDSLTVAGNGEFSDKNAGTGKTVNVSNITLGGMDAGNYVLASTTSSGVADIAKASISGVSNVGVDNKSYDGLRTATLKGTASFDGIIGNDSLSVAGSGLFSDKNAGTAKVVTVSGITLAGADAGNYILGSNASSGTADITPKALTV</sequence>
<dbReference type="GO" id="GO:0005576">
    <property type="term" value="C:extracellular region"/>
    <property type="evidence" value="ECO:0007669"/>
    <property type="project" value="UniProtKB-SubCell"/>
</dbReference>
<dbReference type="Gene3D" id="2.160.20.10">
    <property type="entry name" value="Single-stranded right-handed beta-helix, Pectin lyase-like"/>
    <property type="match status" value="1"/>
</dbReference>
<dbReference type="Gene3D" id="2.160.20.110">
    <property type="match status" value="3"/>
</dbReference>
<comment type="subcellular location">
    <subcellularLocation>
        <location evidence="1">Secreted</location>
    </subcellularLocation>
</comment>
<dbReference type="InterPro" id="IPR041248">
    <property type="entry name" value="YDG"/>
</dbReference>
<evidence type="ECO:0000256" key="2">
    <source>
        <dbReference type="ARBA" id="ARBA00022525"/>
    </source>
</evidence>
<dbReference type="SMART" id="SM00912">
    <property type="entry name" value="Haemagg_act"/>
    <property type="match status" value="1"/>
</dbReference>
<dbReference type="PANTHER" id="PTHR12338">
    <property type="entry name" value="AUTOTRANSPORTER"/>
    <property type="match status" value="1"/>
</dbReference>
<dbReference type="InterPro" id="IPR012334">
    <property type="entry name" value="Pectin_lyas_fold"/>
</dbReference>
<dbReference type="Pfam" id="PF05860">
    <property type="entry name" value="TPS"/>
    <property type="match status" value="1"/>
</dbReference>
<reference evidence="5 6" key="1">
    <citation type="submission" date="2015-06" db="EMBL/GenBank/DDBJ databases">
        <title>Draft genome sequencing of a biphenyl-degrading bacterium, Janthinobacterium lividum MEG1.</title>
        <authorList>
            <person name="Shimodaira J."/>
            <person name="Hatta T."/>
        </authorList>
    </citation>
    <scope>NUCLEOTIDE SEQUENCE [LARGE SCALE GENOMIC DNA]</scope>
    <source>
        <strain evidence="5 6">MEG1</strain>
    </source>
</reference>
<dbReference type="PANTHER" id="PTHR12338:SF8">
    <property type="entry name" value="HEME_HEMOPEXIN-BINDING PROTEIN"/>
    <property type="match status" value="1"/>
</dbReference>
<accession>A0A1S1U5A8</accession>
<dbReference type="InterPro" id="IPR011050">
    <property type="entry name" value="Pectin_lyase_fold/virulence"/>
</dbReference>
<dbReference type="InterPro" id="IPR008638">
    <property type="entry name" value="FhaB/CdiA-like_TPS"/>
</dbReference>
<dbReference type="InterPro" id="IPR024973">
    <property type="entry name" value="ESPR"/>
</dbReference>
<gene>
    <name evidence="5" type="ORF">AKG95_18915</name>
</gene>
<dbReference type="RefSeq" id="WP_071078474.1">
    <property type="nucleotide sequence ID" value="NZ_LFKP01000009.1"/>
</dbReference>
<dbReference type="SMART" id="SM00710">
    <property type="entry name" value="PbH1"/>
    <property type="match status" value="8"/>
</dbReference>
<evidence type="ECO:0000259" key="4">
    <source>
        <dbReference type="SMART" id="SM00912"/>
    </source>
</evidence>
<evidence type="ECO:0000256" key="1">
    <source>
        <dbReference type="ARBA" id="ARBA00004613"/>
    </source>
</evidence>
<dbReference type="Pfam" id="PF18657">
    <property type="entry name" value="YDG"/>
    <property type="match status" value="9"/>
</dbReference>
<protein>
    <recommendedName>
        <fullName evidence="4">Filamentous haemagglutinin FhaB/tRNA nuclease CdiA-like TPS domain-containing protein</fullName>
    </recommendedName>
</protein>
<evidence type="ECO:0000313" key="6">
    <source>
        <dbReference type="Proteomes" id="UP000179840"/>
    </source>
</evidence>
<organism evidence="5 6">
    <name type="scientific">Janthinobacterium lividum</name>
    <dbReference type="NCBI Taxonomy" id="29581"/>
    <lineage>
        <taxon>Bacteria</taxon>
        <taxon>Pseudomonadati</taxon>
        <taxon>Pseudomonadota</taxon>
        <taxon>Betaproteobacteria</taxon>
        <taxon>Burkholderiales</taxon>
        <taxon>Oxalobacteraceae</taxon>
        <taxon>Janthinobacterium</taxon>
    </lineage>
</organism>
<evidence type="ECO:0000256" key="3">
    <source>
        <dbReference type="ARBA" id="ARBA00022729"/>
    </source>
</evidence>
<feature type="non-terminal residue" evidence="5">
    <location>
        <position position="2057"/>
    </location>
</feature>